<dbReference type="Gene3D" id="3.10.450.50">
    <property type="match status" value="1"/>
</dbReference>
<evidence type="ECO:0000313" key="3">
    <source>
        <dbReference type="Proteomes" id="UP001284601"/>
    </source>
</evidence>
<accession>A0ABU4HWM4</accession>
<keyword evidence="3" id="KW-1185">Reference proteome</keyword>
<comment type="caution">
    <text evidence="2">The sequence shown here is derived from an EMBL/GenBank/DDBJ whole genome shotgun (WGS) entry which is preliminary data.</text>
</comment>
<dbReference type="RefSeq" id="WP_318600094.1">
    <property type="nucleotide sequence ID" value="NZ_JAWSTH010000096.1"/>
</dbReference>
<evidence type="ECO:0000259" key="1">
    <source>
        <dbReference type="Pfam" id="PF12680"/>
    </source>
</evidence>
<dbReference type="InterPro" id="IPR032710">
    <property type="entry name" value="NTF2-like_dom_sf"/>
</dbReference>
<dbReference type="Proteomes" id="UP001284601">
    <property type="component" value="Unassembled WGS sequence"/>
</dbReference>
<reference evidence="3" key="1">
    <citation type="submission" date="2023-07" db="EMBL/GenBank/DDBJ databases">
        <title>Conexibacter stalactiti sp. nov., isolated from stalactites in a lava cave and emended description of the genus Conexibacter.</title>
        <authorList>
            <person name="Lee S.D."/>
        </authorList>
    </citation>
    <scope>NUCLEOTIDE SEQUENCE [LARGE SCALE GENOMIC DNA]</scope>
    <source>
        <strain evidence="3">KCTC 39840</strain>
    </source>
</reference>
<sequence>MSTEQTRELTDRLTLAYVAGDAAAIAALLAQDVVHHPPESLGAGPHAGRAQTAAALALTPGGGALQAGSVEREVALALADGDSALVKVRVRARTADGADYRNEVVLISTWRDGEVVRIDEFGDTLNDADLGVVKDVPAWP</sequence>
<dbReference type="Pfam" id="PF12680">
    <property type="entry name" value="SnoaL_2"/>
    <property type="match status" value="1"/>
</dbReference>
<gene>
    <name evidence="2" type="ORF">R7226_24975</name>
</gene>
<reference evidence="2 3" key="2">
    <citation type="submission" date="2023-10" db="EMBL/GenBank/DDBJ databases">
        <authorList>
            <person name="Han X.F."/>
        </authorList>
    </citation>
    <scope>NUCLEOTIDE SEQUENCE [LARGE SCALE GENOMIC DNA]</scope>
    <source>
        <strain evidence="2 3">KCTC 39840</strain>
    </source>
</reference>
<organism evidence="2 3">
    <name type="scientific">Conexibacter stalactiti</name>
    <dbReference type="NCBI Taxonomy" id="1940611"/>
    <lineage>
        <taxon>Bacteria</taxon>
        <taxon>Bacillati</taxon>
        <taxon>Actinomycetota</taxon>
        <taxon>Thermoleophilia</taxon>
        <taxon>Solirubrobacterales</taxon>
        <taxon>Conexibacteraceae</taxon>
        <taxon>Conexibacter</taxon>
    </lineage>
</organism>
<dbReference type="InterPro" id="IPR037401">
    <property type="entry name" value="SnoaL-like"/>
</dbReference>
<feature type="domain" description="SnoaL-like" evidence="1">
    <location>
        <begin position="16"/>
        <end position="118"/>
    </location>
</feature>
<dbReference type="SUPFAM" id="SSF54427">
    <property type="entry name" value="NTF2-like"/>
    <property type="match status" value="1"/>
</dbReference>
<dbReference type="EMBL" id="JAWSTH010000096">
    <property type="protein sequence ID" value="MDW5597628.1"/>
    <property type="molecule type" value="Genomic_DNA"/>
</dbReference>
<evidence type="ECO:0000313" key="2">
    <source>
        <dbReference type="EMBL" id="MDW5597628.1"/>
    </source>
</evidence>
<protein>
    <submittedName>
        <fullName evidence="2">Nuclear transport factor 2 family protein</fullName>
    </submittedName>
</protein>
<name>A0ABU4HWM4_9ACTN</name>
<proteinExistence type="predicted"/>